<feature type="region of interest" description="Disordered" evidence="3">
    <location>
        <begin position="26"/>
        <end position="93"/>
    </location>
</feature>
<evidence type="ECO:0000256" key="1">
    <source>
        <dbReference type="ARBA" id="ARBA00005711"/>
    </source>
</evidence>
<protein>
    <recommendedName>
        <fullName evidence="4">Remorin C-terminal domain-containing protein</fullName>
    </recommendedName>
</protein>
<dbReference type="AlphaFoldDB" id="A0A7N0TYF9"/>
<dbReference type="PANTHER" id="PTHR31471">
    <property type="entry name" value="OS02G0116800 PROTEIN"/>
    <property type="match status" value="1"/>
</dbReference>
<evidence type="ECO:0000256" key="3">
    <source>
        <dbReference type="SAM" id="MobiDB-lite"/>
    </source>
</evidence>
<evidence type="ECO:0000313" key="5">
    <source>
        <dbReference type="EnsemblPlants" id="Kaladp0048s0075.1.v1.1"/>
    </source>
</evidence>
<organism evidence="5 6">
    <name type="scientific">Kalanchoe fedtschenkoi</name>
    <name type="common">Lavender scallops</name>
    <name type="synonym">South American air plant</name>
    <dbReference type="NCBI Taxonomy" id="63787"/>
    <lineage>
        <taxon>Eukaryota</taxon>
        <taxon>Viridiplantae</taxon>
        <taxon>Streptophyta</taxon>
        <taxon>Embryophyta</taxon>
        <taxon>Tracheophyta</taxon>
        <taxon>Spermatophyta</taxon>
        <taxon>Magnoliopsida</taxon>
        <taxon>eudicotyledons</taxon>
        <taxon>Gunneridae</taxon>
        <taxon>Pentapetalae</taxon>
        <taxon>Saxifragales</taxon>
        <taxon>Crassulaceae</taxon>
        <taxon>Kalanchoe</taxon>
    </lineage>
</organism>
<evidence type="ECO:0000313" key="6">
    <source>
        <dbReference type="Proteomes" id="UP000594263"/>
    </source>
</evidence>
<keyword evidence="6" id="KW-1185">Reference proteome</keyword>
<name>A0A7N0TYF9_KALFE</name>
<dbReference type="Pfam" id="PF03763">
    <property type="entry name" value="Remorin_C"/>
    <property type="match status" value="1"/>
</dbReference>
<dbReference type="Proteomes" id="UP000594263">
    <property type="component" value="Unplaced"/>
</dbReference>
<accession>A0A7N0TYF9</accession>
<dbReference type="PANTHER" id="PTHR31471:SF5">
    <property type="entry name" value="GB|AAD39278.1"/>
    <property type="match status" value="1"/>
</dbReference>
<dbReference type="Gramene" id="Kaladp0048s0075.1.v1.1">
    <property type="protein sequence ID" value="Kaladp0048s0075.1.v1.1"/>
    <property type="gene ID" value="Kaladp0048s0075.v1.1"/>
</dbReference>
<dbReference type="InterPro" id="IPR005516">
    <property type="entry name" value="Remorin_C"/>
</dbReference>
<reference evidence="5" key="1">
    <citation type="submission" date="2021-01" db="UniProtKB">
        <authorList>
            <consortium name="EnsemblPlants"/>
        </authorList>
    </citation>
    <scope>IDENTIFICATION</scope>
</reference>
<sequence>MPRHEYDSGDEEFAASVAAAAYAVHSLDASRINSRNENTLTRARSRSRSRNDNDHFMPRSRTTKIESTDTRQESTKKPDKGDGPLTGKPRKISSSSSCFALFNSNNTDAEIDTREKIEIDKIKKRYSKMRSRIQAWEDEKKAKARIKLQKKKIELESKKESNQRHYQLKIEHIGEIERGARAKMDEKMRSEEAEIKERAAKMRSVGRSRKALYFICF</sequence>
<feature type="domain" description="Remorin C-terminal" evidence="4">
    <location>
        <begin position="108"/>
        <end position="209"/>
    </location>
</feature>
<evidence type="ECO:0000256" key="2">
    <source>
        <dbReference type="SAM" id="Coils"/>
    </source>
</evidence>
<proteinExistence type="inferred from homology"/>
<dbReference type="EnsemblPlants" id="Kaladp0048s0075.1.v1.1">
    <property type="protein sequence ID" value="Kaladp0048s0075.1.v1.1"/>
    <property type="gene ID" value="Kaladp0048s0075.v1.1"/>
</dbReference>
<feature type="compositionally biased region" description="Basic and acidic residues" evidence="3">
    <location>
        <begin position="49"/>
        <end position="82"/>
    </location>
</feature>
<evidence type="ECO:0000259" key="4">
    <source>
        <dbReference type="Pfam" id="PF03763"/>
    </source>
</evidence>
<keyword evidence="2" id="KW-0175">Coiled coil</keyword>
<feature type="compositionally biased region" description="Polar residues" evidence="3">
    <location>
        <begin position="31"/>
        <end position="41"/>
    </location>
</feature>
<feature type="coiled-coil region" evidence="2">
    <location>
        <begin position="119"/>
        <end position="161"/>
    </location>
</feature>
<dbReference type="OMA" id="ETKADSW"/>
<comment type="similarity">
    <text evidence="1">Belongs to the remorin family.</text>
</comment>